<sequence>MKAASLNEIRKDLQAADEDTVRKICIRLARYKKENTELLTYLLYEADNEQAYIENVKEDITELFTTLPKGGNTYFIKKTLRKILRFADRQIRYSGIKQTELEIRIFFCTKVKEARVPLQPGTVLYNLYQQQLKKINAIFEKLPEDLQADYEREVKVL</sequence>
<accession>A0AAP2DRJ0</accession>
<comment type="caution">
    <text evidence="1">The sequence shown here is derived from an EMBL/GenBank/DDBJ whole genome shotgun (WGS) entry which is preliminary data.</text>
</comment>
<protein>
    <submittedName>
        <fullName evidence="1">Uncharacterized protein</fullName>
    </submittedName>
</protein>
<gene>
    <name evidence="1" type="ORF">KK083_25170</name>
</gene>
<name>A0AAP2DRJ0_9BACT</name>
<dbReference type="Proteomes" id="UP001319200">
    <property type="component" value="Unassembled WGS sequence"/>
</dbReference>
<dbReference type="AlphaFoldDB" id="A0AAP2DRJ0"/>
<evidence type="ECO:0000313" key="1">
    <source>
        <dbReference type="EMBL" id="MBT1700204.1"/>
    </source>
</evidence>
<organism evidence="1 2">
    <name type="scientific">Chryseosolibacter histidini</name>
    <dbReference type="NCBI Taxonomy" id="2782349"/>
    <lineage>
        <taxon>Bacteria</taxon>
        <taxon>Pseudomonadati</taxon>
        <taxon>Bacteroidota</taxon>
        <taxon>Cytophagia</taxon>
        <taxon>Cytophagales</taxon>
        <taxon>Chryseotaleaceae</taxon>
        <taxon>Chryseosolibacter</taxon>
    </lineage>
</organism>
<evidence type="ECO:0000313" key="2">
    <source>
        <dbReference type="Proteomes" id="UP001319200"/>
    </source>
</evidence>
<dbReference type="RefSeq" id="WP_254168627.1">
    <property type="nucleotide sequence ID" value="NZ_JAHESF010000036.1"/>
</dbReference>
<keyword evidence="2" id="KW-1185">Reference proteome</keyword>
<dbReference type="EMBL" id="JAHESF010000036">
    <property type="protein sequence ID" value="MBT1700204.1"/>
    <property type="molecule type" value="Genomic_DNA"/>
</dbReference>
<proteinExistence type="predicted"/>
<reference evidence="1 2" key="1">
    <citation type="submission" date="2021-05" db="EMBL/GenBank/DDBJ databases">
        <title>A Polyphasic approach of four new species of the genus Ohtaekwangia: Ohtaekwangia histidinii sp. nov., Ohtaekwangia cretensis sp. nov., Ohtaekwangia indiensis sp. nov., Ohtaekwangia reichenbachii sp. nov. from diverse environment.</title>
        <authorList>
            <person name="Octaviana S."/>
        </authorList>
    </citation>
    <scope>NUCLEOTIDE SEQUENCE [LARGE SCALE GENOMIC DNA]</scope>
    <source>
        <strain evidence="1 2">PWU4</strain>
    </source>
</reference>